<sequence>MKPFKKLIEELGNRVDVLTSKQSSIYFEKLVGQFPFTKTNTIDWKRVLIKEKCQQVQQVIQWLQTMKIYDEHVILFSKDYRIPAVRVNLKEALTVVTKLQDCHLFIYCPTIEYVIEWVKDKCFTVGLAAR</sequence>
<comment type="caution">
    <text evidence="1">The sequence shown here is derived from an EMBL/GenBank/DDBJ whole genome shotgun (WGS) entry which is preliminary data.</text>
</comment>
<dbReference type="Pfam" id="PF24172">
    <property type="entry name" value="CdiI_ImmP"/>
    <property type="match status" value="1"/>
</dbReference>
<evidence type="ECO:0000313" key="2">
    <source>
        <dbReference type="Proteomes" id="UP000053681"/>
    </source>
</evidence>
<dbReference type="EMBL" id="LNQP01000011">
    <property type="protein sequence ID" value="KSU89051.1"/>
    <property type="molecule type" value="Genomic_DNA"/>
</dbReference>
<dbReference type="GeneID" id="93682193"/>
<reference evidence="1 2" key="1">
    <citation type="submission" date="2015-11" db="EMBL/GenBank/DDBJ databases">
        <title>Bacillus caseinolyticus sp nov.</title>
        <authorList>
            <person name="Dastager S.G."/>
            <person name="Mawlankar R."/>
        </authorList>
    </citation>
    <scope>NUCLEOTIDE SEQUENCE [LARGE SCALE GENOMIC DNA]</scope>
    <source>
        <strain evidence="1 2">SGD-V-76</strain>
    </source>
</reference>
<name>A0A0V8JPS6_9BACI</name>
<proteinExistence type="predicted"/>
<protein>
    <submittedName>
        <fullName evidence="1">Uncharacterized protein</fullName>
    </submittedName>
</protein>
<dbReference type="RefSeq" id="WP_025910496.1">
    <property type="nucleotide sequence ID" value="NZ_KQ758631.1"/>
</dbReference>
<accession>A0A0V8JPS6</accession>
<evidence type="ECO:0000313" key="1">
    <source>
        <dbReference type="EMBL" id="KSU89051.1"/>
    </source>
</evidence>
<dbReference type="AlphaFoldDB" id="A0A0V8JPS6"/>
<organism evidence="1 2">
    <name type="scientific">Priestia veravalensis</name>
    <dbReference type="NCBI Taxonomy" id="1414648"/>
    <lineage>
        <taxon>Bacteria</taxon>
        <taxon>Bacillati</taxon>
        <taxon>Bacillota</taxon>
        <taxon>Bacilli</taxon>
        <taxon>Bacillales</taxon>
        <taxon>Bacillaceae</taxon>
        <taxon>Priestia</taxon>
    </lineage>
</organism>
<dbReference type="InterPro" id="IPR049585">
    <property type="entry name" value="CdiI_EcoliA0-like"/>
</dbReference>
<dbReference type="Proteomes" id="UP000053681">
    <property type="component" value="Unassembled WGS sequence"/>
</dbReference>
<keyword evidence="2" id="KW-1185">Reference proteome</keyword>
<gene>
    <name evidence="1" type="ORF">AS180_04140</name>
</gene>